<sequence length="139" mass="15265">MTDSSWIDHSSVAIVESNEVTRNNTNVADVGGDVGTYFMDIIDFSKVKKMHGGHNDIKINEVLVLALVDIDLKDCVEFEGFSTDLVLEVVNDEFFVCWMEYEAWSQNAFDIVAGGLGAKTETGGGRGALRDRVVVVTEN</sequence>
<evidence type="ECO:0000313" key="2">
    <source>
        <dbReference type="Proteomes" id="UP000327085"/>
    </source>
</evidence>
<proteinExistence type="predicted"/>
<gene>
    <name evidence="1" type="ORF">ALMOND_2B002476</name>
</gene>
<dbReference type="Proteomes" id="UP000327085">
    <property type="component" value="Chromosome 5"/>
</dbReference>
<organism evidence="1 2">
    <name type="scientific">Prunus dulcis</name>
    <name type="common">Almond</name>
    <name type="synonym">Amygdalus dulcis</name>
    <dbReference type="NCBI Taxonomy" id="3755"/>
    <lineage>
        <taxon>Eukaryota</taxon>
        <taxon>Viridiplantae</taxon>
        <taxon>Streptophyta</taxon>
        <taxon>Embryophyta</taxon>
        <taxon>Tracheophyta</taxon>
        <taxon>Spermatophyta</taxon>
        <taxon>Magnoliopsida</taxon>
        <taxon>eudicotyledons</taxon>
        <taxon>Gunneridae</taxon>
        <taxon>Pentapetalae</taxon>
        <taxon>rosids</taxon>
        <taxon>fabids</taxon>
        <taxon>Rosales</taxon>
        <taxon>Rosaceae</taxon>
        <taxon>Amygdaloideae</taxon>
        <taxon>Amygdaleae</taxon>
        <taxon>Prunus</taxon>
    </lineage>
</organism>
<name>A0A5E4G016_PRUDU</name>
<dbReference type="Gramene" id="VVA33155">
    <property type="protein sequence ID" value="VVA33155"/>
    <property type="gene ID" value="Prudul26B002476"/>
</dbReference>
<accession>A0A5E4G016</accession>
<protein>
    <submittedName>
        <fullName evidence="1">PREDICTED: LOC109947472</fullName>
    </submittedName>
</protein>
<evidence type="ECO:0000313" key="1">
    <source>
        <dbReference type="EMBL" id="VVA33155.1"/>
    </source>
</evidence>
<dbReference type="EMBL" id="CABIKO010000276">
    <property type="protein sequence ID" value="VVA33155.1"/>
    <property type="molecule type" value="Genomic_DNA"/>
</dbReference>
<reference evidence="2" key="1">
    <citation type="journal article" date="2020" name="Plant J.">
        <title>Transposons played a major role in the diversification between the closely related almond and peach genomes: results from the almond genome sequence.</title>
        <authorList>
            <person name="Alioto T."/>
            <person name="Alexiou K.G."/>
            <person name="Bardil A."/>
            <person name="Barteri F."/>
            <person name="Castanera R."/>
            <person name="Cruz F."/>
            <person name="Dhingra A."/>
            <person name="Duval H."/>
            <person name="Fernandez I Marti A."/>
            <person name="Frias L."/>
            <person name="Galan B."/>
            <person name="Garcia J.L."/>
            <person name="Howad W."/>
            <person name="Gomez-Garrido J."/>
            <person name="Gut M."/>
            <person name="Julca I."/>
            <person name="Morata J."/>
            <person name="Puigdomenech P."/>
            <person name="Ribeca P."/>
            <person name="Rubio Cabetas M.J."/>
            <person name="Vlasova A."/>
            <person name="Wirthensohn M."/>
            <person name="Garcia-Mas J."/>
            <person name="Gabaldon T."/>
            <person name="Casacuberta J.M."/>
            <person name="Arus P."/>
        </authorList>
    </citation>
    <scope>NUCLEOTIDE SEQUENCE [LARGE SCALE GENOMIC DNA]</scope>
    <source>
        <strain evidence="2">cv. Texas</strain>
    </source>
</reference>
<dbReference type="InParanoid" id="A0A5E4G016"/>
<dbReference type="AlphaFoldDB" id="A0A5E4G016"/>